<reference evidence="3" key="1">
    <citation type="submission" date="2024-05" db="EMBL/GenBank/DDBJ databases">
        <title>Whole genome shotgun sequence of Streptomyces daghestanicus NBRC 12762.</title>
        <authorList>
            <person name="Komaki H."/>
            <person name="Tamura T."/>
        </authorList>
    </citation>
    <scope>NUCLEOTIDE SEQUENCE</scope>
    <source>
        <strain evidence="3">NBRC 12762</strain>
    </source>
</reference>
<keyword evidence="2" id="KW-0472">Membrane</keyword>
<dbReference type="Proteomes" id="UP001052655">
    <property type="component" value="Unassembled WGS sequence"/>
</dbReference>
<accession>A0ABQ3PXP4</accession>
<feature type="compositionally biased region" description="Low complexity" evidence="1">
    <location>
        <begin position="353"/>
        <end position="364"/>
    </location>
</feature>
<evidence type="ECO:0000256" key="1">
    <source>
        <dbReference type="SAM" id="MobiDB-lite"/>
    </source>
</evidence>
<sequence length="590" mass="60558">MGAGAGTGRARLSGTARAPFALARGRYRTDGRCAPPPRTLTGRRCLSYCRPVSLWTSLEPAAATVDPGADVTVRLRLRNTGDIVDEYRFEPVGDLAPWTTVEPPALRLYPGTTGTVALAFAPPRGPEAAAGPHPYAVRITPAVRQGAVTVAEGALTVTPFTELRAELVPPTVRGRFRGRPRLAVDNLGNTALTASLTGSDTGDRLHHELSPAGVRIEPGRATFVRVVLKPRDIIWSGAKEERPYTLHVHRAGTEAHPVDGVFVQLGLLPRRLAACLGVTVALTLAFVMLWIGYQPQVRTLATERTDEAAAGLPPAPEPSAPGPAGAKAPSAGPAEVPGTTGDGGRGEGGGAAAGPDPGAGSNGASSGGSGGPAAAPGAGGREAARGPLPFRAGDGPNLFVQFAQVRMKTANASDPCRLTGSVRDGVMDAATVAAIACFQKAGDARYGGVTAATDGAGSLGRSTMTALLMAHFGTDTSAVRPGDENPDVVWLDSVLLWADNVQYDAADVKALEARVRADIGYLRSAADRASATADDGFAQRVASCQRALGLRATGTADAALFAALHAGRVKDQDEAGQVTAGEFPPATVGR</sequence>
<gene>
    <name evidence="3" type="ORF">Sdagh_15350</name>
</gene>
<keyword evidence="2" id="KW-1133">Transmembrane helix</keyword>
<feature type="compositionally biased region" description="Low complexity" evidence="1">
    <location>
        <begin position="322"/>
        <end position="339"/>
    </location>
</feature>
<organism evidence="3 4">
    <name type="scientific">Streptomyces daghestanicus</name>
    <dbReference type="NCBI Taxonomy" id="66885"/>
    <lineage>
        <taxon>Bacteria</taxon>
        <taxon>Bacillati</taxon>
        <taxon>Actinomycetota</taxon>
        <taxon>Actinomycetes</taxon>
        <taxon>Kitasatosporales</taxon>
        <taxon>Streptomycetaceae</taxon>
        <taxon>Streptomyces</taxon>
    </lineage>
</organism>
<evidence type="ECO:0000313" key="3">
    <source>
        <dbReference type="EMBL" id="GHI29805.1"/>
    </source>
</evidence>
<protein>
    <recommendedName>
        <fullName evidence="5">Peptidoglycan binding-like domain-containing protein</fullName>
    </recommendedName>
</protein>
<keyword evidence="4" id="KW-1185">Reference proteome</keyword>
<proteinExistence type="predicted"/>
<dbReference type="EMBL" id="BNDX01000007">
    <property type="protein sequence ID" value="GHI29805.1"/>
    <property type="molecule type" value="Genomic_DNA"/>
</dbReference>
<evidence type="ECO:0000313" key="4">
    <source>
        <dbReference type="Proteomes" id="UP001052655"/>
    </source>
</evidence>
<evidence type="ECO:0008006" key="5">
    <source>
        <dbReference type="Google" id="ProtNLM"/>
    </source>
</evidence>
<evidence type="ECO:0000256" key="2">
    <source>
        <dbReference type="SAM" id="Phobius"/>
    </source>
</evidence>
<name>A0ABQ3PXP4_9ACTN</name>
<comment type="caution">
    <text evidence="3">The sequence shown here is derived from an EMBL/GenBank/DDBJ whole genome shotgun (WGS) entry which is preliminary data.</text>
</comment>
<feature type="region of interest" description="Disordered" evidence="1">
    <location>
        <begin position="305"/>
        <end position="390"/>
    </location>
</feature>
<feature type="transmembrane region" description="Helical" evidence="2">
    <location>
        <begin position="272"/>
        <end position="293"/>
    </location>
</feature>
<feature type="compositionally biased region" description="Gly residues" evidence="1">
    <location>
        <begin position="340"/>
        <end position="352"/>
    </location>
</feature>
<keyword evidence="2" id="KW-0812">Transmembrane</keyword>